<dbReference type="Pfam" id="PF01370">
    <property type="entry name" value="Epimerase"/>
    <property type="match status" value="1"/>
</dbReference>
<dbReference type="InterPro" id="IPR050177">
    <property type="entry name" value="Lipid_A_modif_metabolic_enz"/>
</dbReference>
<feature type="domain" description="NAD-dependent epimerase/dehydratase" evidence="1">
    <location>
        <begin position="12"/>
        <end position="245"/>
    </location>
</feature>
<dbReference type="Proteomes" id="UP001262582">
    <property type="component" value="Unassembled WGS sequence"/>
</dbReference>
<organism evidence="2 3">
    <name type="scientific">Autumnicola musiva</name>
    <dbReference type="NCBI Taxonomy" id="3075589"/>
    <lineage>
        <taxon>Bacteria</taxon>
        <taxon>Pseudomonadati</taxon>
        <taxon>Bacteroidota</taxon>
        <taxon>Flavobacteriia</taxon>
        <taxon>Flavobacteriales</taxon>
        <taxon>Flavobacteriaceae</taxon>
        <taxon>Autumnicola</taxon>
    </lineage>
</organism>
<accession>A0ABU3D2R8</accession>
<comment type="caution">
    <text evidence="2">The sequence shown here is derived from an EMBL/GenBank/DDBJ whole genome shotgun (WGS) entry which is preliminary data.</text>
</comment>
<dbReference type="EMBL" id="JAVRHK010000002">
    <property type="protein sequence ID" value="MDT0675835.1"/>
    <property type="molecule type" value="Genomic_DNA"/>
</dbReference>
<dbReference type="PANTHER" id="PTHR43245">
    <property type="entry name" value="BIFUNCTIONAL POLYMYXIN RESISTANCE PROTEIN ARNA"/>
    <property type="match status" value="1"/>
</dbReference>
<reference evidence="2 3" key="1">
    <citation type="submission" date="2023-09" db="EMBL/GenBank/DDBJ databases">
        <authorList>
            <person name="Rey-Velasco X."/>
        </authorList>
    </citation>
    <scope>NUCLEOTIDE SEQUENCE [LARGE SCALE GENOMIC DNA]</scope>
    <source>
        <strain evidence="2 3">F117</strain>
    </source>
</reference>
<dbReference type="InterPro" id="IPR036291">
    <property type="entry name" value="NAD(P)-bd_dom_sf"/>
</dbReference>
<sequence>MNRKSMNKPGTILITGASGFLGTWLSREAVKAGFRIYGIDLRAPLQPNIWEGFATNSLDTVDLDQLIGNCTLDAVCHLAGGASVSASVKDPFGDFSSLLPGTARLAAYLKKSQPQARLFLFSSAAVYGNPEILPITESTPVMPISPYGVHKATAESLLSNYARIFDLGVTFFRIFSVYGPELRKQLIWDVSQRALLAQEEGKEAISLFGTGKESRDFMYVKDVCRAVLTVISKPDSSGVEIYNLGSGIESTIAEVAELLVKHLEVDVNIQFDGVVPKGDPANWQADISKLQKLGFTPKYNLDEGLHQVATWAKSIH</sequence>
<dbReference type="SUPFAM" id="SSF51735">
    <property type="entry name" value="NAD(P)-binding Rossmann-fold domains"/>
    <property type="match status" value="1"/>
</dbReference>
<protein>
    <submittedName>
        <fullName evidence="2">NAD(P)-dependent oxidoreductase</fullName>
    </submittedName>
</protein>
<evidence type="ECO:0000259" key="1">
    <source>
        <dbReference type="Pfam" id="PF01370"/>
    </source>
</evidence>
<proteinExistence type="predicted"/>
<evidence type="ECO:0000313" key="2">
    <source>
        <dbReference type="EMBL" id="MDT0675835.1"/>
    </source>
</evidence>
<dbReference type="InterPro" id="IPR001509">
    <property type="entry name" value="Epimerase_deHydtase"/>
</dbReference>
<name>A0ABU3D2R8_9FLAO</name>
<evidence type="ECO:0000313" key="3">
    <source>
        <dbReference type="Proteomes" id="UP001262582"/>
    </source>
</evidence>
<dbReference type="Gene3D" id="3.40.50.720">
    <property type="entry name" value="NAD(P)-binding Rossmann-like Domain"/>
    <property type="match status" value="1"/>
</dbReference>
<dbReference type="RefSeq" id="WP_311502229.1">
    <property type="nucleotide sequence ID" value="NZ_JAVRHK010000002.1"/>
</dbReference>
<dbReference type="PANTHER" id="PTHR43245:SF13">
    <property type="entry name" value="UDP-D-APIOSE_UDP-D-XYLOSE SYNTHASE 2"/>
    <property type="match status" value="1"/>
</dbReference>
<keyword evidence="3" id="KW-1185">Reference proteome</keyword>
<gene>
    <name evidence="2" type="ORF">RM539_04455</name>
</gene>